<keyword evidence="7" id="KW-0732">Signal</keyword>
<evidence type="ECO:0000256" key="7">
    <source>
        <dbReference type="SAM" id="SignalP"/>
    </source>
</evidence>
<feature type="signal peptide" evidence="7">
    <location>
        <begin position="1"/>
        <end position="25"/>
    </location>
</feature>
<keyword evidence="5 6" id="KW-0472">Membrane</keyword>
<protein>
    <recommendedName>
        <fullName evidence="8">Na+/H+ antiporter NhaC-like C-terminal domain-containing protein</fullName>
    </recommendedName>
</protein>
<keyword evidence="3 6" id="KW-0812">Transmembrane</keyword>
<evidence type="ECO:0000256" key="1">
    <source>
        <dbReference type="ARBA" id="ARBA00004651"/>
    </source>
</evidence>
<dbReference type="EMBL" id="JAGTXO010000015">
    <property type="protein sequence ID" value="KAG8463796.1"/>
    <property type="molecule type" value="Genomic_DNA"/>
</dbReference>
<comment type="caution">
    <text evidence="9">The sequence shown here is derived from an EMBL/GenBank/DDBJ whole genome shotgun (WGS) entry which is preliminary data.</text>
</comment>
<evidence type="ECO:0000256" key="4">
    <source>
        <dbReference type="ARBA" id="ARBA00022989"/>
    </source>
</evidence>
<dbReference type="InterPro" id="IPR018461">
    <property type="entry name" value="Na/H_Antiport_NhaC-like_C"/>
</dbReference>
<evidence type="ECO:0000256" key="6">
    <source>
        <dbReference type="SAM" id="Phobius"/>
    </source>
</evidence>
<sequence>MKAVLASSLALCVTLAAGLAPSARAAALPLSPRPPLIRGAGLRALGRHARAQPPEGSARGVAMSLRGGAAAAAVLAPHWTSLLPPLATIMVSLVAKQVIIALLAGLWAGACLLHANPVVALLRSVDTYSLNALADPEHAGILIFTLLLGGAIGVIQKTGGSLGLARAFGPLARTRRRAAGTTFGLSSLIFFDDYSSVLITGNSLRKPAARAGLSVQKFALIVHAMGTCIASLSPVSSWTGLQLGYVAGAVAAAGVPMDGFSMMLATIPYRLLPLIFVALIAVSVFAARDFGGIADAEAAAAAAAGADAPLTGEAGARGATNGDAYEAPAGEAGPLDPKPGTPLRPLNALLPFGAIIACAFFGMLADGGAKLGAAARGAGIFQLLAACDSVRALIWASLAGTGVALLLALSERILSVQEALGAWMDGMKEVLEPCVILTLAWALGAVIADVKAAAFLASLLGGGLPKPALPPLLVLLCYAMSYATGSAAGTMGVVFPLAAPLAASLGGGDVQFVTCCFGAILGSSLWGNICSPIADTSIMTALATKCGLTEHVQTTTQYALLAGGVALACTALLSLGVVGPGGALLSGVAMIGLAATRFRPEPKSAAAGKAT</sequence>
<reference evidence="9" key="1">
    <citation type="submission" date="2021-05" db="EMBL/GenBank/DDBJ databases">
        <title>The genome of the haptophyte Pavlova lutheri (Diacronema luteri, Pavlovales) - a model for lipid biosynthesis in eukaryotic algae.</title>
        <authorList>
            <person name="Hulatt C.J."/>
            <person name="Posewitz M.C."/>
        </authorList>
    </citation>
    <scope>NUCLEOTIDE SEQUENCE</scope>
    <source>
        <strain evidence="9">NIVA-4/92</strain>
    </source>
</reference>
<name>A0A8J5X8U4_DIALT</name>
<evidence type="ECO:0000256" key="5">
    <source>
        <dbReference type="ARBA" id="ARBA00023136"/>
    </source>
</evidence>
<feature type="transmembrane region" description="Helical" evidence="6">
    <location>
        <begin position="98"/>
        <end position="119"/>
    </location>
</feature>
<feature type="transmembrane region" description="Helical" evidence="6">
    <location>
        <begin position="348"/>
        <end position="369"/>
    </location>
</feature>
<feature type="chain" id="PRO_5035212263" description="Na+/H+ antiporter NhaC-like C-terminal domain-containing protein" evidence="7">
    <location>
        <begin position="26"/>
        <end position="611"/>
    </location>
</feature>
<evidence type="ECO:0000256" key="2">
    <source>
        <dbReference type="ARBA" id="ARBA00022475"/>
    </source>
</evidence>
<accession>A0A8J5X8U4</accession>
<dbReference type="OrthoDB" id="5593520at2759"/>
<feature type="transmembrane region" description="Helical" evidence="6">
    <location>
        <begin position="430"/>
        <end position="460"/>
    </location>
</feature>
<dbReference type="AlphaFoldDB" id="A0A8J5X8U4"/>
<feature type="transmembrane region" description="Helical" evidence="6">
    <location>
        <begin position="69"/>
        <end position="91"/>
    </location>
</feature>
<feature type="transmembrane region" description="Helical" evidence="6">
    <location>
        <begin position="139"/>
        <end position="156"/>
    </location>
</feature>
<evidence type="ECO:0000313" key="9">
    <source>
        <dbReference type="EMBL" id="KAG8463796.1"/>
    </source>
</evidence>
<gene>
    <name evidence="9" type="ORF">KFE25_004069</name>
</gene>
<dbReference type="PANTHER" id="PTHR43478">
    <property type="entry name" value="NA+/H+ ANTIPORTER-RELATED"/>
    <property type="match status" value="1"/>
</dbReference>
<feature type="transmembrane region" description="Helical" evidence="6">
    <location>
        <begin position="390"/>
        <end position="410"/>
    </location>
</feature>
<feature type="transmembrane region" description="Helical" evidence="6">
    <location>
        <begin position="472"/>
        <end position="498"/>
    </location>
</feature>
<feature type="domain" description="Na+/H+ antiporter NhaC-like C-terminal" evidence="8">
    <location>
        <begin position="233"/>
        <end position="563"/>
    </location>
</feature>
<dbReference type="OMA" id="TWNMSIV"/>
<keyword evidence="4 6" id="KW-1133">Transmembrane helix</keyword>
<dbReference type="GO" id="GO:0005886">
    <property type="term" value="C:plasma membrane"/>
    <property type="evidence" value="ECO:0007669"/>
    <property type="project" value="UniProtKB-SubCell"/>
</dbReference>
<dbReference type="Proteomes" id="UP000751190">
    <property type="component" value="Unassembled WGS sequence"/>
</dbReference>
<keyword evidence="10" id="KW-1185">Reference proteome</keyword>
<feature type="transmembrane region" description="Helical" evidence="6">
    <location>
        <begin position="215"/>
        <end position="232"/>
    </location>
</feature>
<comment type="subcellular location">
    <subcellularLocation>
        <location evidence="1">Cell membrane</location>
        <topology evidence="1">Multi-pass membrane protein</topology>
    </subcellularLocation>
</comment>
<evidence type="ECO:0000259" key="8">
    <source>
        <dbReference type="Pfam" id="PF03553"/>
    </source>
</evidence>
<dbReference type="PANTHER" id="PTHR43478:SF1">
    <property type="entry name" value="NA+_H+ ANTIPORTER NHAC-LIKE C-TERMINAL DOMAIN-CONTAINING PROTEIN"/>
    <property type="match status" value="1"/>
</dbReference>
<keyword evidence="2" id="KW-1003">Cell membrane</keyword>
<feature type="transmembrane region" description="Helical" evidence="6">
    <location>
        <begin position="558"/>
        <end position="577"/>
    </location>
</feature>
<proteinExistence type="predicted"/>
<feature type="transmembrane region" description="Helical" evidence="6">
    <location>
        <begin position="269"/>
        <end position="287"/>
    </location>
</feature>
<organism evidence="9 10">
    <name type="scientific">Diacronema lutheri</name>
    <name type="common">Unicellular marine alga</name>
    <name type="synonym">Monochrysis lutheri</name>
    <dbReference type="NCBI Taxonomy" id="2081491"/>
    <lineage>
        <taxon>Eukaryota</taxon>
        <taxon>Haptista</taxon>
        <taxon>Haptophyta</taxon>
        <taxon>Pavlovophyceae</taxon>
        <taxon>Pavlovales</taxon>
        <taxon>Pavlovaceae</taxon>
        <taxon>Diacronema</taxon>
    </lineage>
</organism>
<evidence type="ECO:0000313" key="10">
    <source>
        <dbReference type="Proteomes" id="UP000751190"/>
    </source>
</evidence>
<dbReference type="Pfam" id="PF03553">
    <property type="entry name" value="Na_H_antiporter"/>
    <property type="match status" value="1"/>
</dbReference>
<evidence type="ECO:0000256" key="3">
    <source>
        <dbReference type="ARBA" id="ARBA00022692"/>
    </source>
</evidence>